<proteinExistence type="predicted"/>
<organism evidence="1 2">
    <name type="scientific">Mycobacterium triplex</name>
    <dbReference type="NCBI Taxonomy" id="47839"/>
    <lineage>
        <taxon>Bacteria</taxon>
        <taxon>Bacillati</taxon>
        <taxon>Actinomycetota</taxon>
        <taxon>Actinomycetes</taxon>
        <taxon>Mycobacteriales</taxon>
        <taxon>Mycobacteriaceae</taxon>
        <taxon>Mycobacterium</taxon>
        <taxon>Mycobacterium simiae complex</taxon>
    </lineage>
</organism>
<keyword evidence="2" id="KW-1185">Reference proteome</keyword>
<dbReference type="Proteomes" id="UP000193710">
    <property type="component" value="Unassembled WGS sequence"/>
</dbReference>
<reference evidence="1 2" key="1">
    <citation type="submission" date="2016-01" db="EMBL/GenBank/DDBJ databases">
        <title>The new phylogeny of the genus Mycobacterium.</title>
        <authorList>
            <person name="Tarcisio F."/>
            <person name="Conor M."/>
            <person name="Antonella G."/>
            <person name="Elisabetta G."/>
            <person name="Giulia F.S."/>
            <person name="Sara T."/>
            <person name="Anna F."/>
            <person name="Clotilde B."/>
            <person name="Roberto B."/>
            <person name="Veronica D.S."/>
            <person name="Fabio R."/>
            <person name="Monica P."/>
            <person name="Olivier J."/>
            <person name="Enrico T."/>
            <person name="Nicola S."/>
        </authorList>
    </citation>
    <scope>NUCLEOTIDE SEQUENCE [LARGE SCALE GENOMIC DNA]</scope>
    <source>
        <strain evidence="1 2">DSM 44626</strain>
    </source>
</reference>
<dbReference type="EMBL" id="LQPY01000029">
    <property type="protein sequence ID" value="ORX01954.1"/>
    <property type="molecule type" value="Genomic_DNA"/>
</dbReference>
<evidence type="ECO:0000313" key="1">
    <source>
        <dbReference type="EMBL" id="ORX01954.1"/>
    </source>
</evidence>
<evidence type="ECO:0000313" key="2">
    <source>
        <dbReference type="Proteomes" id="UP000193710"/>
    </source>
</evidence>
<gene>
    <name evidence="1" type="ORF">AWC29_22495</name>
</gene>
<comment type="caution">
    <text evidence="1">The sequence shown here is derived from an EMBL/GenBank/DDBJ whole genome shotgun (WGS) entry which is preliminary data.</text>
</comment>
<sequence length="63" mass="6683">MRGNFTARAVAISAVNVANPPANDLAIVVTDVFDRGFSRPPAMGAGFHFGFEARHQVVLPVAM</sequence>
<accession>A0ABX3W4C1</accession>
<protein>
    <submittedName>
        <fullName evidence="1">Uncharacterized protein</fullName>
    </submittedName>
</protein>
<name>A0ABX3W4C1_9MYCO</name>